<feature type="domain" description="AAR2 N-terminal" evidence="11">
    <location>
        <begin position="13"/>
        <end position="143"/>
    </location>
</feature>
<keyword evidence="6" id="KW-0508">mRNA splicing</keyword>
<evidence type="ECO:0000313" key="12">
    <source>
        <dbReference type="EMBL" id="CAG9765283.1"/>
    </source>
</evidence>
<organism evidence="12 13">
    <name type="scientific">Ceutorhynchus assimilis</name>
    <name type="common">cabbage seed weevil</name>
    <dbReference type="NCBI Taxonomy" id="467358"/>
    <lineage>
        <taxon>Eukaryota</taxon>
        <taxon>Metazoa</taxon>
        <taxon>Ecdysozoa</taxon>
        <taxon>Arthropoda</taxon>
        <taxon>Hexapoda</taxon>
        <taxon>Insecta</taxon>
        <taxon>Pterygota</taxon>
        <taxon>Neoptera</taxon>
        <taxon>Endopterygota</taxon>
        <taxon>Coleoptera</taxon>
        <taxon>Polyphaga</taxon>
        <taxon>Cucujiformia</taxon>
        <taxon>Curculionidae</taxon>
        <taxon>Ceutorhynchinae</taxon>
        <taxon>Ceutorhynchus</taxon>
    </lineage>
</organism>
<comment type="subunit">
    <text evidence="8">Interacts with PRPF8 (via RNase H homology domain). Component of a U5 snRNP complex that contains PRPF8.</text>
</comment>
<feature type="domain" description="AAR2 C-terminal" evidence="10">
    <location>
        <begin position="208"/>
        <end position="362"/>
    </location>
</feature>
<dbReference type="InterPro" id="IPR033648">
    <property type="entry name" value="AAR2_C"/>
</dbReference>
<evidence type="ECO:0000259" key="10">
    <source>
        <dbReference type="Pfam" id="PF05282"/>
    </source>
</evidence>
<dbReference type="Proteomes" id="UP001152799">
    <property type="component" value="Chromosome 2"/>
</dbReference>
<gene>
    <name evidence="12" type="ORF">CEUTPL_LOCUS5895</name>
</gene>
<proteinExistence type="inferred from homology"/>
<evidence type="ECO:0000313" key="13">
    <source>
        <dbReference type="Proteomes" id="UP001152799"/>
    </source>
</evidence>
<feature type="compositionally biased region" description="Low complexity" evidence="9">
    <location>
        <begin position="168"/>
        <end position="182"/>
    </location>
</feature>
<feature type="region of interest" description="Disordered" evidence="9">
    <location>
        <begin position="153"/>
        <end position="198"/>
    </location>
</feature>
<evidence type="ECO:0000256" key="7">
    <source>
        <dbReference type="ARBA" id="ARBA00030625"/>
    </source>
</evidence>
<keyword evidence="13" id="KW-1185">Reference proteome</keyword>
<evidence type="ECO:0000256" key="8">
    <source>
        <dbReference type="ARBA" id="ARBA00047009"/>
    </source>
</evidence>
<evidence type="ECO:0000256" key="6">
    <source>
        <dbReference type="ARBA" id="ARBA00023187"/>
    </source>
</evidence>
<dbReference type="PANTHER" id="PTHR12689">
    <property type="entry name" value="A1 CISTRON SPLICING FACTOR AAR2-RELATED"/>
    <property type="match status" value="1"/>
</dbReference>
<evidence type="ECO:0000256" key="1">
    <source>
        <dbReference type="ARBA" id="ARBA00003708"/>
    </source>
</evidence>
<dbReference type="EMBL" id="OU892278">
    <property type="protein sequence ID" value="CAG9765283.1"/>
    <property type="molecule type" value="Genomic_DNA"/>
</dbReference>
<evidence type="ECO:0000256" key="9">
    <source>
        <dbReference type="SAM" id="MobiDB-lite"/>
    </source>
</evidence>
<reference evidence="12" key="1">
    <citation type="submission" date="2022-01" db="EMBL/GenBank/DDBJ databases">
        <authorList>
            <person name="King R."/>
        </authorList>
    </citation>
    <scope>NUCLEOTIDE SEQUENCE</scope>
</reference>
<dbReference type="OrthoDB" id="201752at2759"/>
<evidence type="ECO:0000256" key="2">
    <source>
        <dbReference type="ARBA" id="ARBA00006281"/>
    </source>
</evidence>
<evidence type="ECO:0000256" key="4">
    <source>
        <dbReference type="ARBA" id="ARBA00022664"/>
    </source>
</evidence>
<dbReference type="FunFam" id="1.25.40.550:FF:000001">
    <property type="entry name" value="AAR2 splicing factor homolog"/>
    <property type="match status" value="1"/>
</dbReference>
<dbReference type="FunFam" id="2.60.34.20:FF:000001">
    <property type="entry name" value="protein AAR2 homolog"/>
    <property type="match status" value="1"/>
</dbReference>
<dbReference type="Pfam" id="PF20981">
    <property type="entry name" value="AAR2_1st"/>
    <property type="match status" value="1"/>
</dbReference>
<dbReference type="CDD" id="cd13777">
    <property type="entry name" value="Aar2_N"/>
    <property type="match status" value="1"/>
</dbReference>
<comment type="similarity">
    <text evidence="2">Belongs to the AAR2 family.</text>
</comment>
<dbReference type="CDD" id="cd13778">
    <property type="entry name" value="Aar2_C"/>
    <property type="match status" value="1"/>
</dbReference>
<accession>A0A9N9QCZ1</accession>
<dbReference type="Gene3D" id="2.60.34.20">
    <property type="match status" value="1"/>
</dbReference>
<dbReference type="AlphaFoldDB" id="A0A9N9QCZ1"/>
<dbReference type="InterPro" id="IPR038514">
    <property type="entry name" value="AAR2_C_sf"/>
</dbReference>
<dbReference type="GO" id="GO:0000244">
    <property type="term" value="P:spliceosomal tri-snRNP complex assembly"/>
    <property type="evidence" value="ECO:0007669"/>
    <property type="project" value="TreeGrafter"/>
</dbReference>
<evidence type="ECO:0000259" key="11">
    <source>
        <dbReference type="Pfam" id="PF20981"/>
    </source>
</evidence>
<dbReference type="GO" id="GO:0005681">
    <property type="term" value="C:spliceosomal complex"/>
    <property type="evidence" value="ECO:0007669"/>
    <property type="project" value="UniProtKB-KW"/>
</dbReference>
<keyword evidence="4" id="KW-0507">mRNA processing</keyword>
<keyword evidence="5" id="KW-0747">Spliceosome</keyword>
<evidence type="ECO:0000256" key="3">
    <source>
        <dbReference type="ARBA" id="ARBA00016372"/>
    </source>
</evidence>
<dbReference type="Pfam" id="PF05282">
    <property type="entry name" value="AAR2"/>
    <property type="match status" value="1"/>
</dbReference>
<sequence>MDQPTAKKLLQEGGILVFLNVPEGTEFGIDLKSWNTGEKFRGVKMIPPGLHYIFYSSVGDYGDTAPRNGFFHRFKKGEMIVRKWDQFNECISLESVPETEIVGLKDNIQALDQFLGPYPFTIWDKWKSLTDNISENLVKKLVPISGEVRSALELEPCTDADRPRGIKSSESNASDSSGPSSSKKSRSSMSEDDFLPNLKPIHGTELRFTVFPTKGYPEGSTPAEITRHSLDASYLFEQVLASYEQPNDVLGELEFSFICFLVGHSLEAFDQWKKIFILFCSCEGALLKHRRLYDEFLSVVEVHLKETPEDFLADIVSNRNFVYVKLKVLFRSIRSSRLDGELKCKAERLKKTLTELFQWDFDHLESEDEDELPVVVELD</sequence>
<comment type="function">
    <text evidence="1">Component of the U5 snRNP complex that is required for spliceosome assembly and for pre-mRNA splicing.</text>
</comment>
<dbReference type="InterPro" id="IPR038516">
    <property type="entry name" value="AAR2_N_sf"/>
</dbReference>
<dbReference type="PANTHER" id="PTHR12689:SF4">
    <property type="entry name" value="PROTEIN AAR2 HOMOLOG"/>
    <property type="match status" value="1"/>
</dbReference>
<dbReference type="Gene3D" id="1.25.40.550">
    <property type="entry name" value="Aar2, C-terminal domain-like"/>
    <property type="match status" value="1"/>
</dbReference>
<protein>
    <recommendedName>
        <fullName evidence="3">Protein AAR2 homolog</fullName>
    </recommendedName>
    <alternativeName>
        <fullName evidence="7">AAR2 splicing factor homolog</fullName>
    </alternativeName>
</protein>
<name>A0A9N9QCZ1_9CUCU</name>
<dbReference type="InterPro" id="IPR007946">
    <property type="entry name" value="AAR2"/>
</dbReference>
<dbReference type="InterPro" id="IPR033647">
    <property type="entry name" value="Aar2_N"/>
</dbReference>
<evidence type="ECO:0000256" key="5">
    <source>
        <dbReference type="ARBA" id="ARBA00022728"/>
    </source>
</evidence>